<keyword evidence="1" id="KW-0732">Signal</keyword>
<dbReference type="InParanoid" id="A0A6P7G346"/>
<gene>
    <name evidence="2" type="primary">LOC114337140</name>
</gene>
<dbReference type="CDD" id="cd19941">
    <property type="entry name" value="TIL"/>
    <property type="match status" value="1"/>
</dbReference>
<dbReference type="AlphaFoldDB" id="A0A6P7G346"/>
<feature type="signal peptide" evidence="1">
    <location>
        <begin position="1"/>
        <end position="19"/>
    </location>
</feature>
<evidence type="ECO:0000313" key="2">
    <source>
        <dbReference type="RefSeq" id="XP_028143341.1"/>
    </source>
</evidence>
<evidence type="ECO:0000256" key="1">
    <source>
        <dbReference type="SAM" id="SignalP"/>
    </source>
</evidence>
<dbReference type="RefSeq" id="XP_028143341.1">
    <property type="nucleotide sequence ID" value="XM_028287540.1"/>
</dbReference>
<sequence>MKTIFVICVLAIVVSQIFAEEACGPNEHLGCKPCCPEEEPSCENKLPQLCNKKCPRICIRFCRCLPGYYRDTKGECVQDC</sequence>
<name>A0A6P7G346_DIAVI</name>
<reference evidence="2" key="1">
    <citation type="submission" date="2025-08" db="UniProtKB">
        <authorList>
            <consortium name="RefSeq"/>
        </authorList>
    </citation>
    <scope>IDENTIFICATION</scope>
    <source>
        <tissue evidence="2">Whole insect</tissue>
    </source>
</reference>
<dbReference type="Gene3D" id="2.10.25.10">
    <property type="entry name" value="Laminin"/>
    <property type="match status" value="1"/>
</dbReference>
<protein>
    <submittedName>
        <fullName evidence="2">Uncharacterized protein LOC114337140 isoform X1</fullName>
    </submittedName>
</protein>
<proteinExistence type="predicted"/>
<accession>A0A6P7G346</accession>
<organism evidence="2">
    <name type="scientific">Diabrotica virgifera virgifera</name>
    <name type="common">western corn rootworm</name>
    <dbReference type="NCBI Taxonomy" id="50390"/>
    <lineage>
        <taxon>Eukaryota</taxon>
        <taxon>Metazoa</taxon>
        <taxon>Ecdysozoa</taxon>
        <taxon>Arthropoda</taxon>
        <taxon>Hexapoda</taxon>
        <taxon>Insecta</taxon>
        <taxon>Pterygota</taxon>
        <taxon>Neoptera</taxon>
        <taxon>Endopterygota</taxon>
        <taxon>Coleoptera</taxon>
        <taxon>Polyphaga</taxon>
        <taxon>Cucujiformia</taxon>
        <taxon>Chrysomeloidea</taxon>
        <taxon>Chrysomelidae</taxon>
        <taxon>Galerucinae</taxon>
        <taxon>Diabroticina</taxon>
        <taxon>Diabroticites</taxon>
        <taxon>Diabrotica</taxon>
    </lineage>
</organism>
<feature type="chain" id="PRO_5028394642" evidence="1">
    <location>
        <begin position="20"/>
        <end position="80"/>
    </location>
</feature>